<dbReference type="Proteomes" id="UP001595548">
    <property type="component" value="Unassembled WGS sequence"/>
</dbReference>
<sequence>MIQPNRGQRRREQLRGYAQRKGLSVRILPPPQLPTDAQAPGAMPVYSLVSDTPQTTRWTLMRARYAHEGHLASWWLFVGQKPPEPLQRHIEGVLEMLPKGVIGLRATGRQLDIFWGETGGEQEVDQLLKCLHYLAG</sequence>
<accession>A0ABV7HNB0</accession>
<gene>
    <name evidence="1" type="ORF">ACFOEB_08965</name>
</gene>
<keyword evidence="2" id="KW-1185">Reference proteome</keyword>
<protein>
    <submittedName>
        <fullName evidence="1">Uncharacterized protein</fullName>
    </submittedName>
</protein>
<evidence type="ECO:0000313" key="1">
    <source>
        <dbReference type="EMBL" id="MFC3155329.1"/>
    </source>
</evidence>
<evidence type="ECO:0000313" key="2">
    <source>
        <dbReference type="Proteomes" id="UP001595548"/>
    </source>
</evidence>
<dbReference type="EMBL" id="JBHRTL010000006">
    <property type="protein sequence ID" value="MFC3155329.1"/>
    <property type="molecule type" value="Genomic_DNA"/>
</dbReference>
<proteinExistence type="predicted"/>
<reference evidence="2" key="1">
    <citation type="journal article" date="2019" name="Int. J. Syst. Evol. Microbiol.">
        <title>The Global Catalogue of Microorganisms (GCM) 10K type strain sequencing project: providing services to taxonomists for standard genome sequencing and annotation.</title>
        <authorList>
            <consortium name="The Broad Institute Genomics Platform"/>
            <consortium name="The Broad Institute Genome Sequencing Center for Infectious Disease"/>
            <person name="Wu L."/>
            <person name="Ma J."/>
        </authorList>
    </citation>
    <scope>NUCLEOTIDE SEQUENCE [LARGE SCALE GENOMIC DNA]</scope>
    <source>
        <strain evidence="2">KCTC 52141</strain>
    </source>
</reference>
<organism evidence="1 2">
    <name type="scientific">Gilvimarinus japonicus</name>
    <dbReference type="NCBI Taxonomy" id="1796469"/>
    <lineage>
        <taxon>Bacteria</taxon>
        <taxon>Pseudomonadati</taxon>
        <taxon>Pseudomonadota</taxon>
        <taxon>Gammaproteobacteria</taxon>
        <taxon>Cellvibrionales</taxon>
        <taxon>Cellvibrionaceae</taxon>
        <taxon>Gilvimarinus</taxon>
    </lineage>
</organism>
<comment type="caution">
    <text evidence="1">The sequence shown here is derived from an EMBL/GenBank/DDBJ whole genome shotgun (WGS) entry which is preliminary data.</text>
</comment>
<dbReference type="RefSeq" id="WP_390403677.1">
    <property type="nucleotide sequence ID" value="NZ_AP031500.1"/>
</dbReference>
<name>A0ABV7HNB0_9GAMM</name>